<dbReference type="GO" id="GO:0005886">
    <property type="term" value="C:plasma membrane"/>
    <property type="evidence" value="ECO:0007669"/>
    <property type="project" value="UniProtKB-SubCell"/>
</dbReference>
<comment type="subcellular location">
    <subcellularLocation>
        <location evidence="1">Cell membrane</location>
        <topology evidence="1">Peripheral membrane protein</topology>
    </subcellularLocation>
</comment>
<reference evidence="11" key="1">
    <citation type="submission" date="2016-10" db="EMBL/GenBank/DDBJ databases">
        <authorList>
            <person name="Varghese N."/>
            <person name="Submissions S."/>
        </authorList>
    </citation>
    <scope>NUCLEOTIDE SEQUENCE [LARGE SCALE GENOMIC DNA]</scope>
    <source>
        <strain evidence="11">P18</strain>
    </source>
</reference>
<organism evidence="10 11">
    <name type="scientific">Butyrivibrio proteoclasticus</name>
    <dbReference type="NCBI Taxonomy" id="43305"/>
    <lineage>
        <taxon>Bacteria</taxon>
        <taxon>Bacillati</taxon>
        <taxon>Bacillota</taxon>
        <taxon>Clostridia</taxon>
        <taxon>Lachnospirales</taxon>
        <taxon>Lachnospiraceae</taxon>
        <taxon>Butyrivibrio</taxon>
    </lineage>
</organism>
<dbReference type="FunFam" id="3.40.50.300:FF:000127">
    <property type="entry name" value="Ribose import ATP-binding protein RbsA"/>
    <property type="match status" value="1"/>
</dbReference>
<dbReference type="Gene3D" id="3.40.50.300">
    <property type="entry name" value="P-loop containing nucleotide triphosphate hydrolases"/>
    <property type="match status" value="2"/>
</dbReference>
<keyword evidence="6 10" id="KW-0067">ATP-binding</keyword>
<evidence type="ECO:0000256" key="4">
    <source>
        <dbReference type="ARBA" id="ARBA00022737"/>
    </source>
</evidence>
<dbReference type="CDD" id="cd03216">
    <property type="entry name" value="ABC_Carb_Monos_I"/>
    <property type="match status" value="1"/>
</dbReference>
<keyword evidence="3" id="KW-1003">Cell membrane</keyword>
<dbReference type="SMART" id="SM00382">
    <property type="entry name" value="AAA"/>
    <property type="match status" value="2"/>
</dbReference>
<dbReference type="CDD" id="cd03215">
    <property type="entry name" value="ABC_Carb_Monos_II"/>
    <property type="match status" value="1"/>
</dbReference>
<evidence type="ECO:0000256" key="1">
    <source>
        <dbReference type="ARBA" id="ARBA00004202"/>
    </source>
</evidence>
<evidence type="ECO:0000256" key="7">
    <source>
        <dbReference type="ARBA" id="ARBA00022967"/>
    </source>
</evidence>
<dbReference type="PANTHER" id="PTHR43790:SF9">
    <property type="entry name" value="GALACTOFURANOSE TRANSPORTER ATP-BINDING PROTEIN YTFR"/>
    <property type="match status" value="1"/>
</dbReference>
<feature type="domain" description="ABC transporter" evidence="9">
    <location>
        <begin position="28"/>
        <end position="262"/>
    </location>
</feature>
<dbReference type="AlphaFoldDB" id="A0A1I5S1A5"/>
<dbReference type="InterPro" id="IPR017871">
    <property type="entry name" value="ABC_transporter-like_CS"/>
</dbReference>
<evidence type="ECO:0000256" key="5">
    <source>
        <dbReference type="ARBA" id="ARBA00022741"/>
    </source>
</evidence>
<dbReference type="InterPro" id="IPR027417">
    <property type="entry name" value="P-loop_NTPase"/>
</dbReference>
<keyword evidence="2" id="KW-0813">Transport</keyword>
<keyword evidence="8" id="KW-0472">Membrane</keyword>
<evidence type="ECO:0000256" key="3">
    <source>
        <dbReference type="ARBA" id="ARBA00022475"/>
    </source>
</evidence>
<dbReference type="GO" id="GO:0005524">
    <property type="term" value="F:ATP binding"/>
    <property type="evidence" value="ECO:0007669"/>
    <property type="project" value="UniProtKB-KW"/>
</dbReference>
<name>A0A1I5S1A5_9FIRM</name>
<dbReference type="PROSITE" id="PS00211">
    <property type="entry name" value="ABC_TRANSPORTER_1"/>
    <property type="match status" value="1"/>
</dbReference>
<keyword evidence="5" id="KW-0547">Nucleotide-binding</keyword>
<dbReference type="SUPFAM" id="SSF52540">
    <property type="entry name" value="P-loop containing nucleoside triphosphate hydrolases"/>
    <property type="match status" value="2"/>
</dbReference>
<dbReference type="InterPro" id="IPR050107">
    <property type="entry name" value="ABC_carbohydrate_import_ATPase"/>
</dbReference>
<dbReference type="InterPro" id="IPR003439">
    <property type="entry name" value="ABC_transporter-like_ATP-bd"/>
</dbReference>
<accession>A0A1I5S1A5</accession>
<dbReference type="PROSITE" id="PS50893">
    <property type="entry name" value="ABC_TRANSPORTER_2"/>
    <property type="match status" value="2"/>
</dbReference>
<keyword evidence="10" id="KW-0762">Sugar transport</keyword>
<dbReference type="EMBL" id="FOXO01000005">
    <property type="protein sequence ID" value="SFP64464.1"/>
    <property type="molecule type" value="Genomic_DNA"/>
</dbReference>
<evidence type="ECO:0000256" key="6">
    <source>
        <dbReference type="ARBA" id="ARBA00022840"/>
    </source>
</evidence>
<dbReference type="GO" id="GO:0016887">
    <property type="term" value="F:ATP hydrolysis activity"/>
    <property type="evidence" value="ECO:0007669"/>
    <property type="project" value="InterPro"/>
</dbReference>
<feature type="domain" description="ABC transporter" evidence="9">
    <location>
        <begin position="269"/>
        <end position="523"/>
    </location>
</feature>
<gene>
    <name evidence="10" type="ORF">SAMN04487928_10570</name>
</gene>
<evidence type="ECO:0000259" key="9">
    <source>
        <dbReference type="PROSITE" id="PS50893"/>
    </source>
</evidence>
<evidence type="ECO:0000313" key="11">
    <source>
        <dbReference type="Proteomes" id="UP000182624"/>
    </source>
</evidence>
<dbReference type="Proteomes" id="UP000182624">
    <property type="component" value="Unassembled WGS sequence"/>
</dbReference>
<dbReference type="InterPro" id="IPR003593">
    <property type="entry name" value="AAA+_ATPase"/>
</dbReference>
<keyword evidence="7" id="KW-1278">Translocase</keyword>
<protein>
    <submittedName>
        <fullName evidence="10">Simple sugar transport system ATP-binding protein</fullName>
    </submittedName>
</protein>
<keyword evidence="4" id="KW-0677">Repeat</keyword>
<keyword evidence="11" id="KW-1185">Reference proteome</keyword>
<dbReference type="Pfam" id="PF00005">
    <property type="entry name" value="ABC_tran"/>
    <property type="match status" value="2"/>
</dbReference>
<proteinExistence type="predicted"/>
<dbReference type="PANTHER" id="PTHR43790">
    <property type="entry name" value="CARBOHYDRATE TRANSPORT ATP-BINDING PROTEIN MG119-RELATED"/>
    <property type="match status" value="1"/>
</dbReference>
<evidence type="ECO:0000313" key="10">
    <source>
        <dbReference type="EMBL" id="SFP64464.1"/>
    </source>
</evidence>
<sequence length="523" mass="57357">MRQESVRTTAPRFLKEIEVMPVEEKQVLTMRGINKSFPGVKALQNVDFTLNKGEIHALMGENGAGKSTLIKVLTGVYSKDAGTICLDGKGEVQIHSPQDAQRLGISTVYQEITLCPNLTVAENMFIGRGEGRLVDWKSINADTEKLLKKLDIPAKATQQLANCSIAVQQMVAIARAVDMDCKVLILDEPTSSLDEQEVEKLFGLMRDLKAMGVGIIFVTHFLDQVYEVCDKITVLRDGQLVGEYEIKDLPRVQLVAKMLGKEMDDLSDIKGENAAYAGKDADEKVFEASGLQSNAGIKPFDFYIQKGEVNGFTGLLGSGRSECVRSIFGADRVIGGHVKVHGKEVKISKPLDAMKNGIAYLPEDRKVDGIIGDLSVRDNIILALQVLTGFFKPFSKAKANAFAEEYIKKLNIKTASADTPIKSLSGGNQQKVILARWLLMHPEYLILDEPTRGIDVGTKVDIQKLVLELASEGMSVTFISSETDEMLRTCSRLVVMRDRKVVGELSGKDLTQNKIMSTIAGGE</sequence>
<evidence type="ECO:0000256" key="8">
    <source>
        <dbReference type="ARBA" id="ARBA00023136"/>
    </source>
</evidence>
<evidence type="ECO:0000256" key="2">
    <source>
        <dbReference type="ARBA" id="ARBA00022448"/>
    </source>
</evidence>